<dbReference type="AlphaFoldDB" id="A0A250L7B6"/>
<sequence length="121" mass="13276">MKACLLIVALIFPISAMSDLNFGSMNRNSIILNTATTVGLKAAYEDFEKSGQDLNNFEVHIRDVKASKEDATDEENFISVAFVAKFIQGKRGLGNANRLGESINYLISPEDGKIVKIYGTK</sequence>
<evidence type="ECO:0000313" key="2">
    <source>
        <dbReference type="EMBL" id="BBA40495.1"/>
    </source>
</evidence>
<organism evidence="2">
    <name type="scientific">Burkholderia contaminans</name>
    <dbReference type="NCBI Taxonomy" id="488447"/>
    <lineage>
        <taxon>Bacteria</taxon>
        <taxon>Pseudomonadati</taxon>
        <taxon>Pseudomonadota</taxon>
        <taxon>Betaproteobacteria</taxon>
        <taxon>Burkholderiales</taxon>
        <taxon>Burkholderiaceae</taxon>
        <taxon>Burkholderia</taxon>
        <taxon>Burkholderia cepacia complex</taxon>
    </lineage>
</organism>
<reference evidence="3 4" key="3">
    <citation type="submission" date="2021-12" db="EMBL/GenBank/DDBJ databases">
        <title>Genomic and phenotypic characterization of three Burkholderia contaminans isolates recovered from different sources.</title>
        <authorList>
            <person name="Lopez De Volder A."/>
            <person name="Fan Y."/>
            <person name="Nunvar J."/>
            <person name="Herrera T."/>
            <person name="Timp W."/>
            <person name="Degrossi J."/>
        </authorList>
    </citation>
    <scope>NUCLEOTIDE SEQUENCE [LARGE SCALE GENOMIC DNA]</scope>
    <source>
        <strain evidence="3 4">LMG 23361</strain>
    </source>
</reference>
<evidence type="ECO:0000313" key="3">
    <source>
        <dbReference type="EMBL" id="WFN18396.1"/>
    </source>
</evidence>
<feature type="chain" id="PRO_5013123517" evidence="1">
    <location>
        <begin position="19"/>
        <end position="121"/>
    </location>
</feature>
<keyword evidence="1" id="KW-0732">Signal</keyword>
<reference evidence="2" key="2">
    <citation type="journal article" date="2017" name="Genome Announc.">
        <title>High-Quality Draft Genome Sequence of Burkholderia contaminans CH-1, a Gram-Negative Bacterium That Metabolizes 2-Azahypoxanthine, a Plant Growth-Regulating Compound.</title>
        <authorList>
            <person name="Choi J.-H."/>
            <person name="Sugiura H."/>
            <person name="Moriuchi R."/>
            <person name="Kawagishi H."/>
            <person name="Dohra H."/>
        </authorList>
    </citation>
    <scope>NUCLEOTIDE SEQUENCE</scope>
    <source>
        <strain evidence="2">CH-1</strain>
    </source>
</reference>
<proteinExistence type="predicted"/>
<dbReference type="Proteomes" id="UP001220209">
    <property type="component" value="Chromosome 1"/>
</dbReference>
<name>A0A250L7B6_9BURK</name>
<gene>
    <name evidence="2" type="ORF">BCCH1_29230</name>
    <name evidence="3" type="ORF">LXE91_05010</name>
</gene>
<reference evidence="2" key="1">
    <citation type="journal article" date="2016" name="Biosci. Biotechnol. Biochem.">
        <title>Bioconversion of AHX to AOH by resting cells of Burkholderia contaminans CH-1.</title>
        <authorList>
            <person name="Choi J.H."/>
            <person name="Kikuchi A."/>
            <person name="Pumkaeo P."/>
            <person name="Hirai H."/>
            <person name="Tokuyama S."/>
            <person name="Kawagishi H."/>
        </authorList>
    </citation>
    <scope>NUCLEOTIDE SEQUENCE</scope>
    <source>
        <strain evidence="2">CH-1</strain>
    </source>
</reference>
<accession>A0A250L7B6</accession>
<dbReference type="GeneID" id="93193723"/>
<evidence type="ECO:0000313" key="4">
    <source>
        <dbReference type="Proteomes" id="UP001220209"/>
    </source>
</evidence>
<dbReference type="EMBL" id="AP018358">
    <property type="protein sequence ID" value="BBA40495.1"/>
    <property type="molecule type" value="Genomic_DNA"/>
</dbReference>
<evidence type="ECO:0000256" key="1">
    <source>
        <dbReference type="SAM" id="SignalP"/>
    </source>
</evidence>
<dbReference type="EMBL" id="CP090640">
    <property type="protein sequence ID" value="WFN18396.1"/>
    <property type="molecule type" value="Genomic_DNA"/>
</dbReference>
<feature type="signal peptide" evidence="1">
    <location>
        <begin position="1"/>
        <end position="18"/>
    </location>
</feature>
<dbReference type="RefSeq" id="WP_223274482.1">
    <property type="nucleotide sequence ID" value="NZ_AP018358.1"/>
</dbReference>
<protein>
    <submittedName>
        <fullName evidence="2">Uncharacterized protein</fullName>
    </submittedName>
</protein>